<comment type="caution">
    <text evidence="4">The sequence shown here is derived from an EMBL/GenBank/DDBJ whole genome shotgun (WGS) entry which is preliminary data.</text>
</comment>
<dbReference type="SUPFAM" id="SSF143422">
    <property type="entry name" value="Transposase IS200-like"/>
    <property type="match status" value="1"/>
</dbReference>
<dbReference type="GO" id="GO:0003677">
    <property type="term" value="F:DNA binding"/>
    <property type="evidence" value="ECO:0007669"/>
    <property type="project" value="InterPro"/>
</dbReference>
<gene>
    <name evidence="3" type="ORF">BDD18_2372</name>
    <name evidence="4" type="ORF">BDD18_2777</name>
    <name evidence="2" type="ORF">BDD18_3880</name>
</gene>
<dbReference type="GO" id="GO:0004803">
    <property type="term" value="F:transposase activity"/>
    <property type="evidence" value="ECO:0007669"/>
    <property type="project" value="InterPro"/>
</dbReference>
<proteinExistence type="predicted"/>
<dbReference type="PANTHER" id="PTHR33360:SF2">
    <property type="entry name" value="TRANSPOSASE FOR INSERTION SEQUENCE ELEMENT IS200"/>
    <property type="match status" value="1"/>
</dbReference>
<name>A0A543L9Y3_9BURK</name>
<evidence type="ECO:0000313" key="5">
    <source>
        <dbReference type="Proteomes" id="UP000316993"/>
    </source>
</evidence>
<dbReference type="EMBL" id="VFPV01000004">
    <property type="protein sequence ID" value="TQM99230.1"/>
    <property type="molecule type" value="Genomic_DNA"/>
</dbReference>
<accession>A0A543L9Y3</accession>
<dbReference type="EMBL" id="VFPV01000002">
    <property type="protein sequence ID" value="TQN04068.1"/>
    <property type="molecule type" value="Genomic_DNA"/>
</dbReference>
<dbReference type="EMBL" id="VFPV01000002">
    <property type="protein sequence ID" value="TQN03675.1"/>
    <property type="molecule type" value="Genomic_DNA"/>
</dbReference>
<organism evidence="4 5">
    <name type="scientific">Acidovorax temperans</name>
    <dbReference type="NCBI Taxonomy" id="80878"/>
    <lineage>
        <taxon>Bacteria</taxon>
        <taxon>Pseudomonadati</taxon>
        <taxon>Pseudomonadota</taxon>
        <taxon>Betaproteobacteria</taxon>
        <taxon>Burkholderiales</taxon>
        <taxon>Comamonadaceae</taxon>
        <taxon>Acidovorax</taxon>
    </lineage>
</organism>
<dbReference type="InterPro" id="IPR036515">
    <property type="entry name" value="Transposase_17_sf"/>
</dbReference>
<reference evidence="4 5" key="1">
    <citation type="submission" date="2019-06" db="EMBL/GenBank/DDBJ databases">
        <title>Genomic Encyclopedia of Archaeal and Bacterial Type Strains, Phase II (KMG-II): from individual species to whole genera.</title>
        <authorList>
            <person name="Goeker M."/>
        </authorList>
    </citation>
    <scope>NUCLEOTIDE SEQUENCE [LARGE SCALE GENOMIC DNA]</scope>
    <source>
        <strain evidence="4 5">DSM 7270</strain>
    </source>
</reference>
<evidence type="ECO:0000313" key="2">
    <source>
        <dbReference type="EMBL" id="TQM99230.1"/>
    </source>
</evidence>
<feature type="domain" description="Transposase IS200-like" evidence="1">
    <location>
        <begin position="11"/>
        <end position="129"/>
    </location>
</feature>
<protein>
    <submittedName>
        <fullName evidence="4">Putative transposase</fullName>
    </submittedName>
</protein>
<dbReference type="Gene3D" id="3.30.70.1290">
    <property type="entry name" value="Transposase IS200-like"/>
    <property type="match status" value="1"/>
</dbReference>
<dbReference type="SMART" id="SM01321">
    <property type="entry name" value="Y1_Tnp"/>
    <property type="match status" value="1"/>
</dbReference>
<dbReference type="Pfam" id="PF01797">
    <property type="entry name" value="Y1_Tnp"/>
    <property type="match status" value="1"/>
</dbReference>
<evidence type="ECO:0000313" key="3">
    <source>
        <dbReference type="EMBL" id="TQN03675.1"/>
    </source>
</evidence>
<dbReference type="NCBIfam" id="NF033573">
    <property type="entry name" value="transpos_IS200"/>
    <property type="match status" value="1"/>
</dbReference>
<evidence type="ECO:0000313" key="4">
    <source>
        <dbReference type="EMBL" id="TQN04068.1"/>
    </source>
</evidence>
<dbReference type="GO" id="GO:0006313">
    <property type="term" value="P:DNA transposition"/>
    <property type="evidence" value="ECO:0007669"/>
    <property type="project" value="InterPro"/>
</dbReference>
<sequence length="143" mass="17008">MDKYESLSPTAWDCKYHVVFIPKCRRRTLYKQLREHLGEVFRKLAAQKECRVEEGHLMPDHVHMMLSIPPKYSVSQVVGFIKGKSAIHLARVYGERKRNFVGQHFWARGYFVSTVGRDEAVIREYIRNQEKEDERLDQLGLWR</sequence>
<dbReference type="RefSeq" id="WP_142083381.1">
    <property type="nucleotide sequence ID" value="NZ_VFPV01000002.1"/>
</dbReference>
<dbReference type="Proteomes" id="UP000316993">
    <property type="component" value="Unassembled WGS sequence"/>
</dbReference>
<dbReference type="AlphaFoldDB" id="A0A543L9Y3"/>
<evidence type="ECO:0000259" key="1">
    <source>
        <dbReference type="SMART" id="SM01321"/>
    </source>
</evidence>
<dbReference type="InterPro" id="IPR002686">
    <property type="entry name" value="Transposase_17"/>
</dbReference>
<dbReference type="PANTHER" id="PTHR33360">
    <property type="entry name" value="TRANSPOSASE FOR INSERTION SEQUENCE ELEMENT IS200"/>
    <property type="match status" value="1"/>
</dbReference>